<reference evidence="2 3" key="1">
    <citation type="journal article" date="2018" name="Gigascience">
        <title>Genomes of trombidid mites reveal novel predicted allergens and laterally-transferred genes associated with secondary metabolism.</title>
        <authorList>
            <person name="Dong X."/>
            <person name="Chaisiri K."/>
            <person name="Xia D."/>
            <person name="Armstrong S.D."/>
            <person name="Fang Y."/>
            <person name="Donnelly M.J."/>
            <person name="Kadowaki T."/>
            <person name="McGarry J.W."/>
            <person name="Darby A.C."/>
            <person name="Makepeace B.L."/>
        </authorList>
    </citation>
    <scope>NUCLEOTIDE SEQUENCE [LARGE SCALE GENOMIC DNA]</scope>
    <source>
        <strain evidence="2">UoL-UT</strain>
    </source>
</reference>
<dbReference type="GO" id="GO:0032588">
    <property type="term" value="C:trans-Golgi network membrane"/>
    <property type="evidence" value="ECO:0007669"/>
    <property type="project" value="TreeGrafter"/>
</dbReference>
<feature type="transmembrane region" description="Helical" evidence="1">
    <location>
        <begin position="20"/>
        <end position="42"/>
    </location>
</feature>
<keyword evidence="1" id="KW-1133">Transmembrane helix</keyword>
<proteinExistence type="predicted"/>
<dbReference type="PANTHER" id="PTHR31004">
    <property type="entry name" value="TRANSMEMBRANE PROTEIN 79"/>
    <property type="match status" value="1"/>
</dbReference>
<keyword evidence="1" id="KW-0812">Transmembrane</keyword>
<sequence>MNEKCDTSDVLPKEEKHLKTSFIFLHFITATSFLVFTTYAVFSEKIKFDLILNDNGNEFTDFSSKLKFAIKFEAPVVLMLDFAVVYLAFCRAYYPSGNPLSDREIYTRVAKNMLQNTVEQYLLHISCQLLLITYLDADLIIKVIPLMCAFFVVGRIAFFFGYPKHRLFGFVVTSFPHHIAIAFSMYKLFTSIDVIM</sequence>
<dbReference type="GO" id="GO:0005765">
    <property type="term" value="C:lysosomal membrane"/>
    <property type="evidence" value="ECO:0007669"/>
    <property type="project" value="TreeGrafter"/>
</dbReference>
<dbReference type="SUPFAM" id="SSF161084">
    <property type="entry name" value="MAPEG domain-like"/>
    <property type="match status" value="1"/>
</dbReference>
<dbReference type="AlphaFoldDB" id="A0A443S9M6"/>
<dbReference type="EMBL" id="NCKV01005182">
    <property type="protein sequence ID" value="RWS24233.1"/>
    <property type="molecule type" value="Genomic_DNA"/>
</dbReference>
<dbReference type="OrthoDB" id="6515426at2759"/>
<accession>A0A443S9M6</accession>
<name>A0A443S9M6_9ACAR</name>
<dbReference type="InterPro" id="IPR023352">
    <property type="entry name" value="MAPEG-like_dom_sf"/>
</dbReference>
<dbReference type="Gene3D" id="1.20.120.550">
    <property type="entry name" value="Membrane associated eicosanoid/glutathione metabolism-like domain"/>
    <property type="match status" value="1"/>
</dbReference>
<dbReference type="GO" id="GO:0045055">
    <property type="term" value="P:regulated exocytosis"/>
    <property type="evidence" value="ECO:0007669"/>
    <property type="project" value="TreeGrafter"/>
</dbReference>
<dbReference type="Proteomes" id="UP000288716">
    <property type="component" value="Unassembled WGS sequence"/>
</dbReference>
<keyword evidence="1" id="KW-0472">Membrane</keyword>
<feature type="transmembrane region" description="Helical" evidence="1">
    <location>
        <begin position="167"/>
        <end position="186"/>
    </location>
</feature>
<evidence type="ECO:0000313" key="2">
    <source>
        <dbReference type="EMBL" id="RWS24233.1"/>
    </source>
</evidence>
<keyword evidence="3" id="KW-1185">Reference proteome</keyword>
<organism evidence="2 3">
    <name type="scientific">Leptotrombidium deliense</name>
    <dbReference type="NCBI Taxonomy" id="299467"/>
    <lineage>
        <taxon>Eukaryota</taxon>
        <taxon>Metazoa</taxon>
        <taxon>Ecdysozoa</taxon>
        <taxon>Arthropoda</taxon>
        <taxon>Chelicerata</taxon>
        <taxon>Arachnida</taxon>
        <taxon>Acari</taxon>
        <taxon>Acariformes</taxon>
        <taxon>Trombidiformes</taxon>
        <taxon>Prostigmata</taxon>
        <taxon>Anystina</taxon>
        <taxon>Parasitengona</taxon>
        <taxon>Trombiculoidea</taxon>
        <taxon>Trombiculidae</taxon>
        <taxon>Leptotrombidium</taxon>
    </lineage>
</organism>
<feature type="transmembrane region" description="Helical" evidence="1">
    <location>
        <begin position="74"/>
        <end position="94"/>
    </location>
</feature>
<evidence type="ECO:0000313" key="3">
    <source>
        <dbReference type="Proteomes" id="UP000288716"/>
    </source>
</evidence>
<dbReference type="PANTHER" id="PTHR31004:SF1">
    <property type="entry name" value="TRANSMEMBRANE PROTEIN 79"/>
    <property type="match status" value="1"/>
</dbReference>
<protein>
    <submittedName>
        <fullName evidence="2">Uncharacterized protein</fullName>
    </submittedName>
</protein>
<evidence type="ECO:0000256" key="1">
    <source>
        <dbReference type="SAM" id="Phobius"/>
    </source>
</evidence>
<dbReference type="VEuPathDB" id="VectorBase:LDEU007807"/>
<feature type="transmembrane region" description="Helical" evidence="1">
    <location>
        <begin position="139"/>
        <end position="160"/>
    </location>
</feature>
<comment type="caution">
    <text evidence="2">The sequence shown here is derived from an EMBL/GenBank/DDBJ whole genome shotgun (WGS) entry which is preliminary data.</text>
</comment>
<gene>
    <name evidence="2" type="ORF">B4U80_00130</name>
</gene>